<organism evidence="1 2">
    <name type="scientific">Entomophthora muscae</name>
    <dbReference type="NCBI Taxonomy" id="34485"/>
    <lineage>
        <taxon>Eukaryota</taxon>
        <taxon>Fungi</taxon>
        <taxon>Fungi incertae sedis</taxon>
        <taxon>Zoopagomycota</taxon>
        <taxon>Entomophthoromycotina</taxon>
        <taxon>Entomophthoromycetes</taxon>
        <taxon>Entomophthorales</taxon>
        <taxon>Entomophthoraceae</taxon>
        <taxon>Entomophthora</taxon>
    </lineage>
</organism>
<proteinExistence type="predicted"/>
<accession>A0ACC2S297</accession>
<evidence type="ECO:0000313" key="1">
    <source>
        <dbReference type="EMBL" id="KAJ9056399.1"/>
    </source>
</evidence>
<dbReference type="EMBL" id="QTSX02005942">
    <property type="protein sequence ID" value="KAJ9056399.1"/>
    <property type="molecule type" value="Genomic_DNA"/>
</dbReference>
<evidence type="ECO:0000313" key="2">
    <source>
        <dbReference type="Proteomes" id="UP001165960"/>
    </source>
</evidence>
<gene>
    <name evidence="1" type="ORF">DSO57_1033398</name>
</gene>
<protein>
    <submittedName>
        <fullName evidence="1">Uncharacterized protein</fullName>
    </submittedName>
</protein>
<dbReference type="Proteomes" id="UP001165960">
    <property type="component" value="Unassembled WGS sequence"/>
</dbReference>
<sequence length="131" mass="14269">MSPPLTLQSYCPQESVTASESTLTQVFGVMYITLTGLIDSMHQSCGRPCLQDPRAVYLQVPRNPPQAGSLTPLAASKYMTFPKNISPEKNGCIIFLEELSSKRPSCATAILPPQKQGNMPVQILISQLNES</sequence>
<comment type="caution">
    <text evidence="1">The sequence shown here is derived from an EMBL/GenBank/DDBJ whole genome shotgun (WGS) entry which is preliminary data.</text>
</comment>
<name>A0ACC2S297_9FUNG</name>
<reference evidence="1" key="1">
    <citation type="submission" date="2022-04" db="EMBL/GenBank/DDBJ databases">
        <title>Genome of the entomopathogenic fungus Entomophthora muscae.</title>
        <authorList>
            <person name="Elya C."/>
            <person name="Lovett B.R."/>
            <person name="Lee E."/>
            <person name="Macias A.M."/>
            <person name="Hajek A.E."/>
            <person name="De Bivort B.L."/>
            <person name="Kasson M.T."/>
            <person name="De Fine Licht H.H."/>
            <person name="Stajich J.E."/>
        </authorList>
    </citation>
    <scope>NUCLEOTIDE SEQUENCE</scope>
    <source>
        <strain evidence="1">Berkeley</strain>
    </source>
</reference>
<keyword evidence="2" id="KW-1185">Reference proteome</keyword>